<dbReference type="AlphaFoldDB" id="A0A8J5WWB4"/>
<evidence type="ECO:0000313" key="1">
    <source>
        <dbReference type="EMBL" id="KAG8097320.1"/>
    </source>
</evidence>
<sequence>MPPNKIPSFRSMSCSLHILLVETSELGDQGIDLCSAVLAKFRATMVQLLQLSTTPLPKHAHIIEFHYNIR</sequence>
<proteinExistence type="predicted"/>
<gene>
    <name evidence="1" type="ORF">GUJ93_ZPchr0013g36962</name>
</gene>
<keyword evidence="2" id="KW-1185">Reference proteome</keyword>
<accession>A0A8J5WWB4</accession>
<evidence type="ECO:0000313" key="2">
    <source>
        <dbReference type="Proteomes" id="UP000729402"/>
    </source>
</evidence>
<reference evidence="1" key="1">
    <citation type="journal article" date="2021" name="bioRxiv">
        <title>Whole Genome Assembly and Annotation of Northern Wild Rice, Zizania palustris L., Supports a Whole Genome Duplication in the Zizania Genus.</title>
        <authorList>
            <person name="Haas M."/>
            <person name="Kono T."/>
            <person name="Macchietto M."/>
            <person name="Millas R."/>
            <person name="McGilp L."/>
            <person name="Shao M."/>
            <person name="Duquette J."/>
            <person name="Hirsch C.N."/>
            <person name="Kimball J."/>
        </authorList>
    </citation>
    <scope>NUCLEOTIDE SEQUENCE</scope>
    <source>
        <tissue evidence="1">Fresh leaf tissue</tissue>
    </source>
</reference>
<dbReference type="Proteomes" id="UP000729402">
    <property type="component" value="Unassembled WGS sequence"/>
</dbReference>
<dbReference type="EMBL" id="JAAALK010000079">
    <property type="protein sequence ID" value="KAG8097320.1"/>
    <property type="molecule type" value="Genomic_DNA"/>
</dbReference>
<organism evidence="1 2">
    <name type="scientific">Zizania palustris</name>
    <name type="common">Northern wild rice</name>
    <dbReference type="NCBI Taxonomy" id="103762"/>
    <lineage>
        <taxon>Eukaryota</taxon>
        <taxon>Viridiplantae</taxon>
        <taxon>Streptophyta</taxon>
        <taxon>Embryophyta</taxon>
        <taxon>Tracheophyta</taxon>
        <taxon>Spermatophyta</taxon>
        <taxon>Magnoliopsida</taxon>
        <taxon>Liliopsida</taxon>
        <taxon>Poales</taxon>
        <taxon>Poaceae</taxon>
        <taxon>BOP clade</taxon>
        <taxon>Oryzoideae</taxon>
        <taxon>Oryzeae</taxon>
        <taxon>Zizaniinae</taxon>
        <taxon>Zizania</taxon>
    </lineage>
</organism>
<reference evidence="1" key="2">
    <citation type="submission" date="2021-02" db="EMBL/GenBank/DDBJ databases">
        <authorList>
            <person name="Kimball J.A."/>
            <person name="Haas M.W."/>
            <person name="Macchietto M."/>
            <person name="Kono T."/>
            <person name="Duquette J."/>
            <person name="Shao M."/>
        </authorList>
    </citation>
    <scope>NUCLEOTIDE SEQUENCE</scope>
    <source>
        <tissue evidence="1">Fresh leaf tissue</tissue>
    </source>
</reference>
<name>A0A8J5WWB4_ZIZPA</name>
<comment type="caution">
    <text evidence="1">The sequence shown here is derived from an EMBL/GenBank/DDBJ whole genome shotgun (WGS) entry which is preliminary data.</text>
</comment>
<protein>
    <submittedName>
        <fullName evidence="1">Uncharacterized protein</fullName>
    </submittedName>
</protein>